<evidence type="ECO:0000256" key="4">
    <source>
        <dbReference type="ARBA" id="ARBA00022485"/>
    </source>
</evidence>
<feature type="binding site" evidence="12">
    <location>
        <position position="175"/>
    </location>
    <ligand>
        <name>[4Fe-4S] cluster</name>
        <dbReference type="ChEBI" id="CHEBI:49883"/>
        <label>2</label>
    </ligand>
</feature>
<feature type="domain" description="4Fe-4S ferredoxin-type" evidence="14">
    <location>
        <begin position="124"/>
        <end position="153"/>
    </location>
</feature>
<dbReference type="PROSITE" id="PS51379">
    <property type="entry name" value="4FE4S_FER_2"/>
    <property type="match status" value="3"/>
</dbReference>
<sequence length="290" mass="31543">MSGPSPRDPGAHRLSLWGEKTGIRRLPVVSKYIDTTTCIGCKACEVACQEWNDLQVVPTKQTGSYQTLPTLDAEFWNLIKFSERETSEGALAWLMRKDQCLHCEDPGCLAACPAPGAIVQYENGIVDVDPQKCIGCQLCLTGCPFNVPRFHKKTGKMAKCTLCVDRVHVGLEPACVKACPTGCLHFGTKLDMLAKGQARVEQLKENGFDRAALYDPPGVGGTGVVTVLAHGDHPEWYDLPRDPHVPLTVRLWKGVLRPFGMLAIFAAILAALAHFMTFGPKRPGTGEEGA</sequence>
<keyword evidence="6 12" id="KW-0479">Metal-binding</keyword>
<feature type="binding site" evidence="12">
    <location>
        <position position="179"/>
    </location>
    <ligand>
        <name>[4Fe-4S] cluster</name>
        <dbReference type="ChEBI" id="CHEBI:49883"/>
        <label>1</label>
    </ligand>
</feature>
<dbReference type="InterPro" id="IPR006470">
    <property type="entry name" value="Formate_DH_bsu_Proteobacteria"/>
</dbReference>
<dbReference type="SUPFAM" id="SSF54862">
    <property type="entry name" value="4Fe-4S ferredoxins"/>
    <property type="match status" value="1"/>
</dbReference>
<keyword evidence="5 13" id="KW-0812">Transmembrane</keyword>
<evidence type="ECO:0000256" key="1">
    <source>
        <dbReference type="ARBA" id="ARBA00004236"/>
    </source>
</evidence>
<keyword evidence="11 13" id="KW-0472">Membrane</keyword>
<evidence type="ECO:0000256" key="3">
    <source>
        <dbReference type="ARBA" id="ARBA00022475"/>
    </source>
</evidence>
<keyword evidence="4 12" id="KW-0004">4Fe-4S</keyword>
<evidence type="ECO:0000256" key="10">
    <source>
        <dbReference type="ARBA" id="ARBA00023014"/>
    </source>
</evidence>
<dbReference type="InterPro" id="IPR051555">
    <property type="entry name" value="FDH_Electron_Transfer_Unit"/>
</dbReference>
<feature type="binding site" evidence="12">
    <location>
        <position position="44"/>
    </location>
    <ligand>
        <name>[4Fe-4S] cluster</name>
        <dbReference type="ChEBI" id="CHEBI:49883"/>
        <label>1</label>
    </ligand>
</feature>
<keyword evidence="7" id="KW-0677">Repeat</keyword>
<evidence type="ECO:0000256" key="2">
    <source>
        <dbReference type="ARBA" id="ARBA00022448"/>
    </source>
</evidence>
<dbReference type="AlphaFoldDB" id="Q4JIU9"/>
<dbReference type="PIRSF" id="PIRSF036298">
    <property type="entry name" value="FDH_4Fe4S"/>
    <property type="match status" value="1"/>
</dbReference>
<evidence type="ECO:0000259" key="14">
    <source>
        <dbReference type="PROSITE" id="PS51379"/>
    </source>
</evidence>
<name>Q4JIU9_9BACT</name>
<protein>
    <submittedName>
        <fullName evidence="15">Formate dehydrogenase beta subunit</fullName>
    </submittedName>
</protein>
<comment type="cofactor">
    <cofactor evidence="12">
        <name>[4Fe-4S] cluster</name>
        <dbReference type="ChEBI" id="CHEBI:49883"/>
    </cofactor>
    <text evidence="12">Binds 4 [4Fe-4S] clusters per subunit.</text>
</comment>
<dbReference type="InterPro" id="IPR038384">
    <property type="entry name" value="Formate_DH_C_sf"/>
</dbReference>
<keyword evidence="8" id="KW-0249">Electron transport</keyword>
<dbReference type="GO" id="GO:0051539">
    <property type="term" value="F:4 iron, 4 sulfur cluster binding"/>
    <property type="evidence" value="ECO:0007669"/>
    <property type="project" value="UniProtKB-KW"/>
</dbReference>
<dbReference type="InterPro" id="IPR017896">
    <property type="entry name" value="4Fe4S_Fe-S-bd"/>
</dbReference>
<keyword evidence="3" id="KW-1003">Cell membrane</keyword>
<evidence type="ECO:0000256" key="6">
    <source>
        <dbReference type="ARBA" id="ARBA00022723"/>
    </source>
</evidence>
<feature type="binding site" evidence="12">
    <location>
        <position position="163"/>
    </location>
    <ligand>
        <name>[4Fe-4S] cluster</name>
        <dbReference type="ChEBI" id="CHEBI:49883"/>
        <label>2</label>
    </ligand>
</feature>
<feature type="binding site" evidence="12">
    <location>
        <position position="108"/>
    </location>
    <ligand>
        <name>[4Fe-4S] cluster</name>
        <dbReference type="ChEBI" id="CHEBI:49883"/>
        <label>3</label>
    </ligand>
</feature>
<dbReference type="Gene3D" id="1.20.5.480">
    <property type="entry name" value="Single helix bin"/>
    <property type="match status" value="1"/>
</dbReference>
<dbReference type="InterPro" id="IPR015246">
    <property type="entry name" value="Formate_DH_TM"/>
</dbReference>
<feature type="binding site" evidence="12">
    <location>
        <position position="133"/>
    </location>
    <ligand>
        <name>[4Fe-4S] cluster</name>
        <dbReference type="ChEBI" id="CHEBI:49883"/>
        <label>4</label>
    </ligand>
</feature>
<dbReference type="GO" id="GO:0015944">
    <property type="term" value="P:formate oxidation"/>
    <property type="evidence" value="ECO:0007669"/>
    <property type="project" value="InterPro"/>
</dbReference>
<dbReference type="InterPro" id="IPR017900">
    <property type="entry name" value="4Fe4S_Fe_S_CS"/>
</dbReference>
<accession>Q4JIU9</accession>
<feature type="binding site" evidence="12">
    <location>
        <position position="139"/>
    </location>
    <ligand>
        <name>[4Fe-4S] cluster</name>
        <dbReference type="ChEBI" id="CHEBI:49883"/>
        <label>4</label>
    </ligand>
</feature>
<evidence type="ECO:0000313" key="15">
    <source>
        <dbReference type="EMBL" id="AAY96662.1"/>
    </source>
</evidence>
<feature type="transmembrane region" description="Helical" evidence="13">
    <location>
        <begin position="259"/>
        <end position="278"/>
    </location>
</feature>
<dbReference type="GO" id="GO:0046872">
    <property type="term" value="F:metal ion binding"/>
    <property type="evidence" value="ECO:0007669"/>
    <property type="project" value="UniProtKB-KW"/>
</dbReference>
<organism evidence="15">
    <name type="scientific">uncultured bacterium BAC10-4</name>
    <dbReference type="NCBI Taxonomy" id="333425"/>
    <lineage>
        <taxon>Bacteria</taxon>
        <taxon>environmental samples</taxon>
    </lineage>
</organism>
<feature type="binding site" evidence="12">
    <location>
        <position position="103"/>
    </location>
    <ligand>
        <name>[4Fe-4S] cluster</name>
        <dbReference type="ChEBI" id="CHEBI:49883"/>
        <label>3</label>
    </ligand>
</feature>
<feature type="binding site" evidence="12">
    <location>
        <position position="38"/>
    </location>
    <ligand>
        <name>[4Fe-4S] cluster</name>
        <dbReference type="ChEBI" id="CHEBI:49883"/>
        <label>1</label>
    </ligand>
</feature>
<dbReference type="GO" id="GO:0045333">
    <property type="term" value="P:cellular respiration"/>
    <property type="evidence" value="ECO:0007669"/>
    <property type="project" value="InterPro"/>
</dbReference>
<dbReference type="EMBL" id="DQ084247">
    <property type="protein sequence ID" value="AAY96662.1"/>
    <property type="molecule type" value="Genomic_DNA"/>
</dbReference>
<keyword evidence="2" id="KW-0813">Transport</keyword>
<feature type="binding site" evidence="12">
    <location>
        <position position="143"/>
    </location>
    <ligand>
        <name>[4Fe-4S] cluster</name>
        <dbReference type="ChEBI" id="CHEBI:49883"/>
        <label>3</label>
    </ligand>
</feature>
<evidence type="ECO:0000256" key="8">
    <source>
        <dbReference type="ARBA" id="ARBA00022982"/>
    </source>
</evidence>
<feature type="binding site" evidence="12">
    <location>
        <position position="41"/>
    </location>
    <ligand>
        <name>[4Fe-4S] cluster</name>
        <dbReference type="ChEBI" id="CHEBI:49883"/>
        <label>1</label>
    </ligand>
</feature>
<dbReference type="NCBIfam" id="TIGR01582">
    <property type="entry name" value="FDH-beta"/>
    <property type="match status" value="1"/>
</dbReference>
<dbReference type="Pfam" id="PF13247">
    <property type="entry name" value="Fer4_11"/>
    <property type="match status" value="1"/>
</dbReference>
<feature type="binding site" evidence="12">
    <location>
        <position position="160"/>
    </location>
    <ligand>
        <name>[4Fe-4S] cluster</name>
        <dbReference type="ChEBI" id="CHEBI:49883"/>
        <label>2</label>
    </ligand>
</feature>
<feature type="binding site" evidence="12">
    <location>
        <position position="112"/>
    </location>
    <ligand>
        <name>[4Fe-4S] cluster</name>
        <dbReference type="ChEBI" id="CHEBI:49883"/>
        <label>4</label>
    </ligand>
</feature>
<keyword evidence="10 12" id="KW-0411">Iron-sulfur</keyword>
<feature type="domain" description="4Fe-4S ferredoxin-type" evidence="14">
    <location>
        <begin position="29"/>
        <end position="59"/>
    </location>
</feature>
<keyword evidence="13" id="KW-1133">Transmembrane helix</keyword>
<evidence type="ECO:0000256" key="11">
    <source>
        <dbReference type="ARBA" id="ARBA00023136"/>
    </source>
</evidence>
<evidence type="ECO:0000256" key="12">
    <source>
        <dbReference type="PIRSR" id="PIRSR036298-50"/>
    </source>
</evidence>
<comment type="subcellular location">
    <subcellularLocation>
        <location evidence="1">Cell membrane</location>
    </subcellularLocation>
</comment>
<keyword evidence="9 12" id="KW-0408">Iron</keyword>
<evidence type="ECO:0000256" key="9">
    <source>
        <dbReference type="ARBA" id="ARBA00023004"/>
    </source>
</evidence>
<evidence type="ECO:0000256" key="5">
    <source>
        <dbReference type="ARBA" id="ARBA00022692"/>
    </source>
</evidence>
<feature type="domain" description="4Fe-4S ferredoxin-type" evidence="14">
    <location>
        <begin position="91"/>
        <end position="123"/>
    </location>
</feature>
<proteinExistence type="predicted"/>
<evidence type="ECO:0000256" key="7">
    <source>
        <dbReference type="ARBA" id="ARBA00022737"/>
    </source>
</evidence>
<dbReference type="Pfam" id="PF09163">
    <property type="entry name" value="Form-deh_trans"/>
    <property type="match status" value="1"/>
</dbReference>
<dbReference type="PANTHER" id="PTHR43545">
    <property type="entry name" value="FORMATE DEHYDROGENASE, NITRATE-INDUCIBLE, IRON-SULFUR SUBUNIT"/>
    <property type="match status" value="1"/>
</dbReference>
<dbReference type="InterPro" id="IPR014603">
    <property type="entry name" value="Formate_DH_Fe-S_su"/>
</dbReference>
<dbReference type="PROSITE" id="PS00198">
    <property type="entry name" value="4FE4S_FER_1"/>
    <property type="match status" value="1"/>
</dbReference>
<evidence type="ECO:0000256" key="13">
    <source>
        <dbReference type="SAM" id="Phobius"/>
    </source>
</evidence>
<dbReference type="GO" id="GO:0005886">
    <property type="term" value="C:plasma membrane"/>
    <property type="evidence" value="ECO:0007669"/>
    <property type="project" value="UniProtKB-SubCell"/>
</dbReference>
<feature type="binding site" evidence="12">
    <location>
        <position position="136"/>
    </location>
    <ligand>
        <name>[4Fe-4S] cluster</name>
        <dbReference type="ChEBI" id="CHEBI:49883"/>
        <label>4</label>
    </ligand>
</feature>
<feature type="binding site" evidence="12">
    <location>
        <position position="100"/>
    </location>
    <ligand>
        <name>[4Fe-4S] cluster</name>
        <dbReference type="ChEBI" id="CHEBI:49883"/>
        <label>3</label>
    </ligand>
</feature>
<reference evidence="15" key="1">
    <citation type="journal article" date="2005" name="Appl. Environ. Microbiol.">
        <title>Highly divergent genes for methanopterin-linked C1 transfer reactions in Lake Washington, assessed via metagenomic analysis and mRNA detection.</title>
        <authorList>
            <person name="Kalyuzhnaya M.G."/>
            <person name="Bowerman S."/>
            <person name="Nercessian O."/>
            <person name="Lidstrom M.E."/>
            <person name="Chistoserdova L."/>
        </authorList>
    </citation>
    <scope>NUCLEOTIDE SEQUENCE</scope>
</reference>
<dbReference type="PANTHER" id="PTHR43545:SF6">
    <property type="entry name" value="FORMATE DEHYDROGENASE, NITRATE-INDUCIBLE, IRON-SULFUR SUBUNIT"/>
    <property type="match status" value="1"/>
</dbReference>
<dbReference type="Gene3D" id="3.30.70.20">
    <property type="match status" value="2"/>
</dbReference>
<reference evidence="15" key="2">
    <citation type="journal article" date="2005" name="J. Bacteriol.">
        <title>MtdC, a novel class of methylene tetrahydromethanopterin dehydrogenases.</title>
        <authorList>
            <person name="Vorholt J.A."/>
            <person name="Kalyuzhnaya M.G."/>
            <person name="Hagemeier C.H."/>
            <person name="Lidstrom M.E."/>
            <person name="Chistoserdova L."/>
        </authorList>
    </citation>
    <scope>NUCLEOTIDE SEQUENCE</scope>
</reference>
<gene>
    <name evidence="15" type="primary">fdhB</name>
</gene>
<feature type="binding site" evidence="12">
    <location>
        <position position="48"/>
    </location>
    <ligand>
        <name>[4Fe-4S] cluster</name>
        <dbReference type="ChEBI" id="CHEBI:49883"/>
        <label>2</label>
    </ligand>
</feature>